<comment type="caution">
    <text evidence="1">The sequence shown here is derived from an EMBL/GenBank/DDBJ whole genome shotgun (WGS) entry which is preliminary data.</text>
</comment>
<accession>A0A9W8A371</accession>
<name>A0A9W8A371_9FUNG</name>
<keyword evidence="2" id="KW-1185">Reference proteome</keyword>
<protein>
    <submittedName>
        <fullName evidence="1">Uncharacterized protein</fullName>
    </submittedName>
</protein>
<proteinExistence type="predicted"/>
<sequence length="215" mass="23529">MFQSGSLIVFTSTFWVLRVRESSPLRRRHLMLVSGCDDHNGTQNSPGGTEPMNFTPKISEPTAYFANDRVFLWHGTFNRVKHTAGTWWKRALSCGRNPSAARAADSHHALHQIRQSQANEAAANLRTLDFGVLPLENNYFPGRCCPTHGNPHWGGSEGDSLSTTTLGSGFTKSFSKLDEAYPNPLVHFSTGVHLPAQTHSSLAAEKPSSNQAPSA</sequence>
<gene>
    <name evidence="1" type="ORF">IWQ60_007315</name>
</gene>
<dbReference type="Proteomes" id="UP001150569">
    <property type="component" value="Unassembled WGS sequence"/>
</dbReference>
<dbReference type="AlphaFoldDB" id="A0A9W8A371"/>
<dbReference type="EMBL" id="JANBPT010000482">
    <property type="protein sequence ID" value="KAJ1919153.1"/>
    <property type="molecule type" value="Genomic_DNA"/>
</dbReference>
<evidence type="ECO:0000313" key="1">
    <source>
        <dbReference type="EMBL" id="KAJ1919153.1"/>
    </source>
</evidence>
<organism evidence="1 2">
    <name type="scientific">Tieghemiomyces parasiticus</name>
    <dbReference type="NCBI Taxonomy" id="78921"/>
    <lineage>
        <taxon>Eukaryota</taxon>
        <taxon>Fungi</taxon>
        <taxon>Fungi incertae sedis</taxon>
        <taxon>Zoopagomycota</taxon>
        <taxon>Kickxellomycotina</taxon>
        <taxon>Dimargaritomycetes</taxon>
        <taxon>Dimargaritales</taxon>
        <taxon>Dimargaritaceae</taxon>
        <taxon>Tieghemiomyces</taxon>
    </lineage>
</organism>
<evidence type="ECO:0000313" key="2">
    <source>
        <dbReference type="Proteomes" id="UP001150569"/>
    </source>
</evidence>
<reference evidence="1" key="1">
    <citation type="submission" date="2022-07" db="EMBL/GenBank/DDBJ databases">
        <title>Phylogenomic reconstructions and comparative analyses of Kickxellomycotina fungi.</title>
        <authorList>
            <person name="Reynolds N.K."/>
            <person name="Stajich J.E."/>
            <person name="Barry K."/>
            <person name="Grigoriev I.V."/>
            <person name="Crous P."/>
            <person name="Smith M.E."/>
        </authorList>
    </citation>
    <scope>NUCLEOTIDE SEQUENCE</scope>
    <source>
        <strain evidence="1">RSA 861</strain>
    </source>
</reference>